<dbReference type="Proteomes" id="UP000520814">
    <property type="component" value="Unassembled WGS sequence"/>
</dbReference>
<keyword evidence="2" id="KW-1185">Reference proteome</keyword>
<name>A0A7W9SP94_ARMRO</name>
<evidence type="ECO:0000313" key="2">
    <source>
        <dbReference type="Proteomes" id="UP000520814"/>
    </source>
</evidence>
<accession>A0A7W9SP94</accession>
<dbReference type="EMBL" id="JACHGW010000002">
    <property type="protein sequence ID" value="MBB6050322.1"/>
    <property type="molecule type" value="Genomic_DNA"/>
</dbReference>
<sequence length="152" mass="16746">MTAQLQDICVFRGERFVLHHARGRSLFVPELHGLRPKSPGSFCWSGWTASYAVTERLLLTGARVWSSKIPVIYGVEPEVHQTKAPNGAGKPCLIYTFPEIPLAFTGTLELVKVLQSGDRYARLVPTYRLHLAEGVLGDVESLETEKPSAQGA</sequence>
<reference evidence="1 2" key="1">
    <citation type="submission" date="2020-08" db="EMBL/GenBank/DDBJ databases">
        <title>Genomic Encyclopedia of Type Strains, Phase IV (KMG-IV): sequencing the most valuable type-strain genomes for metagenomic binning, comparative biology and taxonomic classification.</title>
        <authorList>
            <person name="Goeker M."/>
        </authorList>
    </citation>
    <scope>NUCLEOTIDE SEQUENCE [LARGE SCALE GENOMIC DNA]</scope>
    <source>
        <strain evidence="1 2">DSM 23562</strain>
    </source>
</reference>
<dbReference type="RefSeq" id="WP_184195062.1">
    <property type="nucleotide sequence ID" value="NZ_JACHGW010000002.1"/>
</dbReference>
<comment type="caution">
    <text evidence="1">The sequence shown here is derived from an EMBL/GenBank/DDBJ whole genome shotgun (WGS) entry which is preliminary data.</text>
</comment>
<organism evidence="1 2">
    <name type="scientific">Armatimonas rosea</name>
    <dbReference type="NCBI Taxonomy" id="685828"/>
    <lineage>
        <taxon>Bacteria</taxon>
        <taxon>Bacillati</taxon>
        <taxon>Armatimonadota</taxon>
        <taxon>Armatimonadia</taxon>
        <taxon>Armatimonadales</taxon>
        <taxon>Armatimonadaceae</taxon>
        <taxon>Armatimonas</taxon>
    </lineage>
</organism>
<evidence type="ECO:0000313" key="1">
    <source>
        <dbReference type="EMBL" id="MBB6050322.1"/>
    </source>
</evidence>
<gene>
    <name evidence="1" type="ORF">HNQ39_002113</name>
</gene>
<protein>
    <submittedName>
        <fullName evidence="1">Uncharacterized protein</fullName>
    </submittedName>
</protein>
<proteinExistence type="predicted"/>
<dbReference type="AlphaFoldDB" id="A0A7W9SP94"/>